<accession>A0A2T6BS63</accession>
<evidence type="ECO:0008006" key="4">
    <source>
        <dbReference type="Google" id="ProtNLM"/>
    </source>
</evidence>
<dbReference type="RefSeq" id="WP_170110101.1">
    <property type="nucleotide sequence ID" value="NZ_QBKT01000011.1"/>
</dbReference>
<dbReference type="AlphaFoldDB" id="A0A2T6BS63"/>
<keyword evidence="3" id="KW-1185">Reference proteome</keyword>
<evidence type="ECO:0000256" key="1">
    <source>
        <dbReference type="SAM" id="SignalP"/>
    </source>
</evidence>
<dbReference type="InterPro" id="IPR032710">
    <property type="entry name" value="NTF2-like_dom_sf"/>
</dbReference>
<feature type="chain" id="PRO_5015400842" description="Nuclear transport factor 2 family protein" evidence="1">
    <location>
        <begin position="19"/>
        <end position="172"/>
    </location>
</feature>
<proteinExistence type="predicted"/>
<dbReference type="Proteomes" id="UP000244090">
    <property type="component" value="Unassembled WGS sequence"/>
</dbReference>
<feature type="signal peptide" evidence="1">
    <location>
        <begin position="1"/>
        <end position="18"/>
    </location>
</feature>
<comment type="caution">
    <text evidence="2">The sequence shown here is derived from an EMBL/GenBank/DDBJ whole genome shotgun (WGS) entry which is preliminary data.</text>
</comment>
<name>A0A2T6BS63_9FLAO</name>
<sequence>MKQLIIILFLGFSINSFAQNQKIPHAEAVKTIDGVLTRMLQLLSVEKGETIDTESLRKLFLTNATFSVRAPDKSYPNPFETVSLDDFIASLKDSYYEQGFEEKEIGKVVNEFNGIANVFQSFKGSDSEENTQKGINSYQLVYLENRWWIANMIWTFETDTVKIPKKYLQKGK</sequence>
<reference evidence="2 3" key="1">
    <citation type="submission" date="2018-04" db="EMBL/GenBank/DDBJ databases">
        <title>Genomic Encyclopedia of Archaeal and Bacterial Type Strains, Phase II (KMG-II): from individual species to whole genera.</title>
        <authorList>
            <person name="Goeker M."/>
        </authorList>
    </citation>
    <scope>NUCLEOTIDE SEQUENCE [LARGE SCALE GENOMIC DNA]</scope>
    <source>
        <strain evidence="2 3">DSM 25731</strain>
    </source>
</reference>
<keyword evidence="1" id="KW-0732">Signal</keyword>
<evidence type="ECO:0000313" key="3">
    <source>
        <dbReference type="Proteomes" id="UP000244090"/>
    </source>
</evidence>
<gene>
    <name evidence="2" type="ORF">C8N46_1114</name>
</gene>
<protein>
    <recommendedName>
        <fullName evidence="4">Nuclear transport factor 2 family protein</fullName>
    </recommendedName>
</protein>
<dbReference type="SUPFAM" id="SSF54427">
    <property type="entry name" value="NTF2-like"/>
    <property type="match status" value="1"/>
</dbReference>
<evidence type="ECO:0000313" key="2">
    <source>
        <dbReference type="EMBL" id="PTX58935.1"/>
    </source>
</evidence>
<dbReference type="Gene3D" id="3.10.450.50">
    <property type="match status" value="1"/>
</dbReference>
<organism evidence="2 3">
    <name type="scientific">Kordia periserrulae</name>
    <dbReference type="NCBI Taxonomy" id="701523"/>
    <lineage>
        <taxon>Bacteria</taxon>
        <taxon>Pseudomonadati</taxon>
        <taxon>Bacteroidota</taxon>
        <taxon>Flavobacteriia</taxon>
        <taxon>Flavobacteriales</taxon>
        <taxon>Flavobacteriaceae</taxon>
        <taxon>Kordia</taxon>
    </lineage>
</organism>
<dbReference type="EMBL" id="QBKT01000011">
    <property type="protein sequence ID" value="PTX58935.1"/>
    <property type="molecule type" value="Genomic_DNA"/>
</dbReference>